<evidence type="ECO:0000313" key="2">
    <source>
        <dbReference type="Proteomes" id="UP000250140"/>
    </source>
</evidence>
<dbReference type="PANTHER" id="PTHR34846:SF11">
    <property type="entry name" value="4-CARBOXYMUCONOLACTONE DECARBOXYLASE FAMILY PROTEIN (AFU_ORTHOLOGUE AFUA_6G11590)"/>
    <property type="match status" value="1"/>
</dbReference>
<dbReference type="OrthoDB" id="2567457at2759"/>
<evidence type="ECO:0008006" key="3">
    <source>
        <dbReference type="Google" id="ProtNLM"/>
    </source>
</evidence>
<dbReference type="AlphaFoldDB" id="A0A8E2JW61"/>
<gene>
    <name evidence="1" type="ORF">AOQ84DRAFT_286603</name>
</gene>
<name>A0A8E2JW61_9PEZI</name>
<evidence type="ECO:0000313" key="1">
    <source>
        <dbReference type="EMBL" id="OCL11733.1"/>
    </source>
</evidence>
<dbReference type="SUPFAM" id="SSF69118">
    <property type="entry name" value="AhpD-like"/>
    <property type="match status" value="1"/>
</dbReference>
<proteinExistence type="predicted"/>
<dbReference type="Proteomes" id="UP000250140">
    <property type="component" value="Unassembled WGS sequence"/>
</dbReference>
<sequence length="185" mass="20392">MVICKSSLEKTRSGSFEAADTSIHSDGVVYLRKDGRFVGPFGAELHSPRVGEHFLGMALAIAEIPGLNARNREIATITTGAKFNAAYELYAHRTLAEKHGVLVKEYETILTGHRPETLDEEGKALYDMAYEFMHGSGPLSQATWTNGVRLLTRDGAIAVVQYIAFYSYVCTILNGFDCRILSPEE</sequence>
<keyword evidence="2" id="KW-1185">Reference proteome</keyword>
<dbReference type="Gene3D" id="1.20.1290.10">
    <property type="entry name" value="AhpD-like"/>
    <property type="match status" value="1"/>
</dbReference>
<dbReference type="InterPro" id="IPR029032">
    <property type="entry name" value="AhpD-like"/>
</dbReference>
<reference evidence="1 2" key="1">
    <citation type="journal article" date="2016" name="Nat. Commun.">
        <title>Ectomycorrhizal ecology is imprinted in the genome of the dominant symbiotic fungus Cenococcum geophilum.</title>
        <authorList>
            <consortium name="DOE Joint Genome Institute"/>
            <person name="Peter M."/>
            <person name="Kohler A."/>
            <person name="Ohm R.A."/>
            <person name="Kuo A."/>
            <person name="Krutzmann J."/>
            <person name="Morin E."/>
            <person name="Arend M."/>
            <person name="Barry K.W."/>
            <person name="Binder M."/>
            <person name="Choi C."/>
            <person name="Clum A."/>
            <person name="Copeland A."/>
            <person name="Grisel N."/>
            <person name="Haridas S."/>
            <person name="Kipfer T."/>
            <person name="LaButti K."/>
            <person name="Lindquist E."/>
            <person name="Lipzen A."/>
            <person name="Maire R."/>
            <person name="Meier B."/>
            <person name="Mihaltcheva S."/>
            <person name="Molinier V."/>
            <person name="Murat C."/>
            <person name="Poggeler S."/>
            <person name="Quandt C.A."/>
            <person name="Sperisen C."/>
            <person name="Tritt A."/>
            <person name="Tisserant E."/>
            <person name="Crous P.W."/>
            <person name="Henrissat B."/>
            <person name="Nehls U."/>
            <person name="Egli S."/>
            <person name="Spatafora J.W."/>
            <person name="Grigoriev I.V."/>
            <person name="Martin F.M."/>
        </authorList>
    </citation>
    <scope>NUCLEOTIDE SEQUENCE [LARGE SCALE GENOMIC DNA]</scope>
    <source>
        <strain evidence="1 2">CBS 207.34</strain>
    </source>
</reference>
<dbReference type="EMBL" id="KV748996">
    <property type="protein sequence ID" value="OCL11733.1"/>
    <property type="molecule type" value="Genomic_DNA"/>
</dbReference>
<organism evidence="1 2">
    <name type="scientific">Glonium stellatum</name>
    <dbReference type="NCBI Taxonomy" id="574774"/>
    <lineage>
        <taxon>Eukaryota</taxon>
        <taxon>Fungi</taxon>
        <taxon>Dikarya</taxon>
        <taxon>Ascomycota</taxon>
        <taxon>Pezizomycotina</taxon>
        <taxon>Dothideomycetes</taxon>
        <taxon>Pleosporomycetidae</taxon>
        <taxon>Gloniales</taxon>
        <taxon>Gloniaceae</taxon>
        <taxon>Glonium</taxon>
    </lineage>
</organism>
<dbReference type="PANTHER" id="PTHR34846">
    <property type="entry name" value="4-CARBOXYMUCONOLACTONE DECARBOXYLASE FAMILY PROTEIN (AFU_ORTHOLOGUE AFUA_6G11590)"/>
    <property type="match status" value="1"/>
</dbReference>
<accession>A0A8E2JW61</accession>
<protein>
    <recommendedName>
        <fullName evidence="3">Carboxymuconolactone decarboxylase-like domain-containing protein</fullName>
    </recommendedName>
</protein>